<dbReference type="Proteomes" id="UP000886674">
    <property type="component" value="Unassembled WGS sequence"/>
</dbReference>
<accession>A0A9E4NHI1</accession>
<proteinExistence type="inferred from homology"/>
<keyword evidence="4 6" id="KW-0732">Signal</keyword>
<comment type="similarity">
    <text evidence="3 6">Belongs to the FlgI family.</text>
</comment>
<dbReference type="InterPro" id="IPR001782">
    <property type="entry name" value="Flag_FlgI"/>
</dbReference>
<name>A0A9E4NHI1_9GAMM</name>
<comment type="caution">
    <text evidence="7">The sequence shown here is derived from an EMBL/GenBank/DDBJ whole genome shotgun (WGS) entry which is preliminary data.</text>
</comment>
<dbReference type="EMBL" id="JAEPCR010000005">
    <property type="protein sequence ID" value="MCG7977042.1"/>
    <property type="molecule type" value="Genomic_DNA"/>
</dbReference>
<feature type="signal peptide" evidence="6">
    <location>
        <begin position="1"/>
        <end position="19"/>
    </location>
</feature>
<feature type="chain" id="PRO_5039767260" description="Flagellar P-ring protein" evidence="6">
    <location>
        <begin position="20"/>
        <end position="372"/>
    </location>
</feature>
<dbReference type="PANTHER" id="PTHR30381:SF0">
    <property type="entry name" value="FLAGELLAR P-RING PROTEIN"/>
    <property type="match status" value="1"/>
</dbReference>
<dbReference type="NCBIfam" id="NF003676">
    <property type="entry name" value="PRK05303.1"/>
    <property type="match status" value="1"/>
</dbReference>
<sequence length="372" mass="39100" precursor="true">MKSLLTLLLLTIPHLQAYAAVEEGVRIKDLCRISSAVDNNLVGYGLVSGLAGTGDSMRSGSTIHSLRNALLRFGININTKDVRSRNVAAVSLTSVLPPYAQSGDKLDVNVTSMGDAHSLVGGTLLMASLTGPDGKVYALAQGPVSVGGFQYDLYGNLVQKNHPTAGIVPGGATVEKGVETRMVDADGRLNYSLYDPDLTTASRIVDSVNLQFGPGTAQAVNAGRIEVTLPLEARNNPVRFLTAIEGLKVSPDRRAKIVVNERTGTVVSGGNVTVAPVSITHGDLTVIITTDYLVSQPGFVRRTGADVRTQVVPDTSIDVNEAEPLSISLSTNTSVAELVGALNKVKATSRDVISILQAIRRAGALHAELVIQ</sequence>
<keyword evidence="7" id="KW-0966">Cell projection</keyword>
<evidence type="ECO:0000313" key="7">
    <source>
        <dbReference type="EMBL" id="MCG7977042.1"/>
    </source>
</evidence>
<dbReference type="GO" id="GO:0071973">
    <property type="term" value="P:bacterial-type flagellum-dependent cell motility"/>
    <property type="evidence" value="ECO:0007669"/>
    <property type="project" value="InterPro"/>
</dbReference>
<dbReference type="Pfam" id="PF02119">
    <property type="entry name" value="FlgI"/>
    <property type="match status" value="1"/>
</dbReference>
<keyword evidence="5 6" id="KW-0975">Bacterial flagellum</keyword>
<evidence type="ECO:0000256" key="5">
    <source>
        <dbReference type="ARBA" id="ARBA00023143"/>
    </source>
</evidence>
<dbReference type="GO" id="GO:0005198">
    <property type="term" value="F:structural molecule activity"/>
    <property type="evidence" value="ECO:0007669"/>
    <property type="project" value="InterPro"/>
</dbReference>
<dbReference type="GO" id="GO:0009428">
    <property type="term" value="C:bacterial-type flagellum basal body, distal rod, P ring"/>
    <property type="evidence" value="ECO:0007669"/>
    <property type="project" value="InterPro"/>
</dbReference>
<protein>
    <recommendedName>
        <fullName evidence="6">Flagellar P-ring protein</fullName>
    </recommendedName>
    <alternativeName>
        <fullName evidence="6">Basal body P-ring protein</fullName>
    </alternativeName>
</protein>
<evidence type="ECO:0000313" key="8">
    <source>
        <dbReference type="Proteomes" id="UP000886674"/>
    </source>
</evidence>
<dbReference type="HAMAP" id="MF_00416">
    <property type="entry name" value="FlgI"/>
    <property type="match status" value="1"/>
</dbReference>
<keyword evidence="7" id="KW-0969">Cilium</keyword>
<comment type="subcellular location">
    <subcellularLocation>
        <location evidence="2 6">Bacterial flagellum basal body</location>
    </subcellularLocation>
</comment>
<keyword evidence="7" id="KW-0282">Flagellum</keyword>
<evidence type="ECO:0000256" key="1">
    <source>
        <dbReference type="ARBA" id="ARBA00002591"/>
    </source>
</evidence>
<dbReference type="PRINTS" id="PR01010">
    <property type="entry name" value="FLGPRINGFLGI"/>
</dbReference>
<evidence type="ECO:0000256" key="3">
    <source>
        <dbReference type="ARBA" id="ARBA00008994"/>
    </source>
</evidence>
<evidence type="ECO:0000256" key="4">
    <source>
        <dbReference type="ARBA" id="ARBA00022729"/>
    </source>
</evidence>
<dbReference type="AlphaFoldDB" id="A0A9E4NHI1"/>
<evidence type="ECO:0000256" key="6">
    <source>
        <dbReference type="HAMAP-Rule" id="MF_00416"/>
    </source>
</evidence>
<reference evidence="7" key="1">
    <citation type="journal article" date="2021" name="Proc. Natl. Acad. Sci. U.S.A.">
        <title>Global biogeography of chemosynthetic symbionts reveals both localized and globally distributed symbiont groups. .</title>
        <authorList>
            <person name="Osvatic J.T."/>
            <person name="Wilkins L.G.E."/>
            <person name="Leibrecht L."/>
            <person name="Leray M."/>
            <person name="Zauner S."/>
            <person name="Polzin J."/>
            <person name="Camacho Y."/>
            <person name="Gros O."/>
            <person name="van Gils J.A."/>
            <person name="Eisen J.A."/>
            <person name="Petersen J.M."/>
            <person name="Yuen B."/>
        </authorList>
    </citation>
    <scope>NUCLEOTIDE SEQUENCE</scope>
    <source>
        <strain evidence="7">MAGclacostrist055</strain>
    </source>
</reference>
<gene>
    <name evidence="6" type="primary">flgI</name>
    <name evidence="7" type="ORF">JAY77_02695</name>
</gene>
<dbReference type="PANTHER" id="PTHR30381">
    <property type="entry name" value="FLAGELLAR P-RING PERIPLASMIC PROTEIN FLGI"/>
    <property type="match status" value="1"/>
</dbReference>
<comment type="subunit">
    <text evidence="6">The basal body constitutes a major portion of the flagellar organelle and consists of four rings (L,P,S, and M) mounted on a central rod.</text>
</comment>
<evidence type="ECO:0000256" key="2">
    <source>
        <dbReference type="ARBA" id="ARBA00004117"/>
    </source>
</evidence>
<dbReference type="GO" id="GO:0030288">
    <property type="term" value="C:outer membrane-bounded periplasmic space"/>
    <property type="evidence" value="ECO:0007669"/>
    <property type="project" value="InterPro"/>
</dbReference>
<comment type="function">
    <text evidence="1 6">Assembles around the rod to form the L-ring and probably protects the motor/basal body from shearing forces during rotation.</text>
</comment>
<organism evidence="7 8">
    <name type="scientific">Candidatus Thiodiazotropha taylori</name>
    <dbReference type="NCBI Taxonomy" id="2792791"/>
    <lineage>
        <taxon>Bacteria</taxon>
        <taxon>Pseudomonadati</taxon>
        <taxon>Pseudomonadota</taxon>
        <taxon>Gammaproteobacteria</taxon>
        <taxon>Chromatiales</taxon>
        <taxon>Sedimenticolaceae</taxon>
        <taxon>Candidatus Thiodiazotropha</taxon>
    </lineage>
</organism>